<organism evidence="6 7">
    <name type="scientific">Cellulomonas xiejunii</name>
    <dbReference type="NCBI Taxonomy" id="2968083"/>
    <lineage>
        <taxon>Bacteria</taxon>
        <taxon>Bacillati</taxon>
        <taxon>Actinomycetota</taxon>
        <taxon>Actinomycetes</taxon>
        <taxon>Micrococcales</taxon>
        <taxon>Cellulomonadaceae</taxon>
        <taxon>Cellulomonas</taxon>
    </lineage>
</organism>
<dbReference type="Gene3D" id="3.10.620.30">
    <property type="match status" value="1"/>
</dbReference>
<evidence type="ECO:0000313" key="6">
    <source>
        <dbReference type="EMBL" id="UUI71488.1"/>
    </source>
</evidence>
<evidence type="ECO:0000256" key="1">
    <source>
        <dbReference type="SAM" id="Coils"/>
    </source>
</evidence>
<reference evidence="6 7" key="1">
    <citation type="submission" date="2022-07" db="EMBL/GenBank/DDBJ databases">
        <title>Novel species in genus cellulomonas.</title>
        <authorList>
            <person name="Ye L."/>
        </authorList>
    </citation>
    <scope>NUCLEOTIDE SEQUENCE [LARGE SCALE GENOMIC DNA]</scope>
    <source>
        <strain evidence="7">zg-B89</strain>
    </source>
</reference>
<evidence type="ECO:0000259" key="4">
    <source>
        <dbReference type="Pfam" id="PF13087"/>
    </source>
</evidence>
<dbReference type="Proteomes" id="UP001316384">
    <property type="component" value="Chromosome"/>
</dbReference>
<feature type="domain" description="DNA2/NAM7 helicase helicase" evidence="3">
    <location>
        <begin position="674"/>
        <end position="751"/>
    </location>
</feature>
<dbReference type="Gene3D" id="3.40.50.300">
    <property type="entry name" value="P-loop containing nucleotide triphosphate hydrolases"/>
    <property type="match status" value="3"/>
</dbReference>
<dbReference type="Pfam" id="PF13087">
    <property type="entry name" value="AAA_12"/>
    <property type="match status" value="1"/>
</dbReference>
<dbReference type="InterPro" id="IPR045055">
    <property type="entry name" value="DNA2/NAM7-like"/>
</dbReference>
<protein>
    <submittedName>
        <fullName evidence="6">DUF3320 domain-containing protein</fullName>
    </submittedName>
</protein>
<dbReference type="InterPro" id="IPR041677">
    <property type="entry name" value="DNA2/NAM7_AAA_11"/>
</dbReference>
<gene>
    <name evidence="6" type="ORF">NP048_17110</name>
</gene>
<name>A0ABY5KNL2_9CELL</name>
<dbReference type="CDD" id="cd18808">
    <property type="entry name" value="SF1_C_Upf1"/>
    <property type="match status" value="1"/>
</dbReference>
<dbReference type="RefSeq" id="WP_227575228.1">
    <property type="nucleotide sequence ID" value="NZ_CP101987.1"/>
</dbReference>
<evidence type="ECO:0000313" key="7">
    <source>
        <dbReference type="Proteomes" id="UP001316384"/>
    </source>
</evidence>
<feature type="coiled-coil region" evidence="1">
    <location>
        <begin position="1705"/>
        <end position="1739"/>
    </location>
</feature>
<proteinExistence type="predicted"/>
<accession>A0ABY5KNL2</accession>
<dbReference type="InterPro" id="IPR049468">
    <property type="entry name" value="Restrct_endonuc-II-like_dom"/>
</dbReference>
<dbReference type="InterPro" id="IPR025103">
    <property type="entry name" value="DUF4011"/>
</dbReference>
<dbReference type="InterPro" id="IPR027417">
    <property type="entry name" value="P-loop_NTPase"/>
</dbReference>
<evidence type="ECO:0000259" key="2">
    <source>
        <dbReference type="Pfam" id="PF11784"/>
    </source>
</evidence>
<keyword evidence="1" id="KW-0175">Coiled coil</keyword>
<dbReference type="Pfam" id="PF13086">
    <property type="entry name" value="AAA_11"/>
    <property type="match status" value="1"/>
</dbReference>
<dbReference type="Pfam" id="PF18741">
    <property type="entry name" value="MTES_1575"/>
    <property type="match status" value="1"/>
</dbReference>
<evidence type="ECO:0000259" key="5">
    <source>
        <dbReference type="Pfam" id="PF18741"/>
    </source>
</evidence>
<keyword evidence="7" id="KW-1185">Reference proteome</keyword>
<evidence type="ECO:0000259" key="3">
    <source>
        <dbReference type="Pfam" id="PF13086"/>
    </source>
</evidence>
<dbReference type="EMBL" id="CP101987">
    <property type="protein sequence ID" value="UUI71488.1"/>
    <property type="molecule type" value="Genomic_DNA"/>
</dbReference>
<dbReference type="SUPFAM" id="SSF52540">
    <property type="entry name" value="P-loop containing nucleoside triphosphate hydrolases"/>
    <property type="match status" value="1"/>
</dbReference>
<feature type="domain" description="DUF3320" evidence="2">
    <location>
        <begin position="1855"/>
        <end position="1899"/>
    </location>
</feature>
<feature type="domain" description="Restriction endonuclease type II-like" evidence="5">
    <location>
        <begin position="1623"/>
        <end position="1718"/>
    </location>
</feature>
<sequence>MNDPDHHGDVGEAAGATISVTALPVLGYAMAHSRIGVIDEVTVTGVAADSRGASLEVDVVCASGSLGGPKVHLLDLAAGQPTMLRAVDLVLDPARMLAVDEQQPGQIRTVLRDAAGAVLATGSVGVQVLASHQWMARPAHLALEMLAAHVQPNAAAIAPLLVEASDLLRASTGRSALDGYQSEDPERVDAIAAAVYDAIRARDVRYAEPPASWGDVGQKVRTPAEVLEGRLGTCLDTTVTYAAALEQAGINPTLWLFAGHVVVGYWRQDTTLGMVATSEVADLVNLVDLGLVGLVETTVLTGGVESQPFEVARRAGRSKLARDLADAVGVTDVRQARLAGIFPLPSRSVGADGQVVVHEYSPGAGPTIEAYRGSPSERAADDRRDVPARVGRWKNSLLDLSLRNRLIHYTDRAGFRLEVPGEALGRLEDQISANVPIRLVASDVVAEVDAARGIRYGRDLPEETRELLLADKRSAYIDITSASYTSKLRYLTYKARTIVQETGSNNLYLAFGMLSWRFNDRDLRSPLVLVPVHLSTTSRGQAYRIRVDEAGASTPNYCLLEKLRVSFGLEIPGLAEPGEDASGIDLAAAFDAVRRAIAVAGLPFRVEETVDLAILQFAKFPLWKDLDQHWETLTQNPLVRHLVHTPLDAFADPTPPPQDVDLDLLDAAVPVPADSSQLEAVADAVAGRTFVLEGPPGTGKSQTITNLLARSLAEGRRVLFVAEKRAALDVVKTRLEAVGLGHLSLDLHDKGARPAAVRAQLRDALALHATPDLDALRAGSETASAARRRLATYAARLHEQNAAGHSLYSARSFELASDPAITPLDVPASLVAGGRPEQLAEIRGVLRELPDVADLARPRPRHPWRFVDVRPDVPFDVGRAHAAAQRLDAAIAGAQAHGLDLPRLGRLRSAQDAATWARLADAPRYPLATLATLLDTTWRPHLQRVRAAADALAGGGEEWRQVVAPVVMLRDVAAVHAAALAADASGFFGRKKRRRAVLAQLLDALVVPPSQVPLKQLSTLTGDLAATYAKVTELRALAAQTPLPFAADGWNPGDPQAAAWLRDSVDVLMWLGEVLAVDGTARGDDLRAFYSGTPQGHALAPLTELAESWSGLDAAIATDGSARERWAGDDGFLTAWWTTRTDRRLESTATLDHWVGLVQHLEPLRRSGMDVARRAILDGRVPPDEAVLAFDRGAARTSLAERAEATALGDFDVAAHNRTIERFTQATRAVRAELPQAIPEQVLALRRFDVTSGAGQIGGLVRQLKRERGGMTVRALMEHYGELITQIMPCTLMSPESVARFFPARPGLFDVVVFDEASQIRVADAIGAMGRASSVVVVGDSKQMPPTQVAETNATAEDDEEVTVETVVDEESILSECVQARVPSRWLSWHYRSQDESLIAFSNRLYYEDRLSSFPAPLPGDTRAHPAGYGISLVRVDGTFQRSGRGKALRTNPVEADAIVADVRARFAASPGRAPSLGIITFNAQQRDLIDNLLRDSGDERIVAALDEADGLFVKNLENVQGDERDCILFSVAFSANDRGVVPLNFGPLSKPGGERRLNVAVTRARRQVVLYASFAPEALRAEESTQVGTKHLRAYLELAAHGVEVAAADGRRRSIVDHHRDDLAAELRLAGYAVRTDVGLSDFRVDVSIAAADDPDQPLVAVLLDGPTWHARRTVGDRDGLPVEVLQGLMRWPGVERVWLPEWVQQREETLARLAAAVERAREVLREAAREAERAAVVDEVADAAGARAAGATASDYGSPAVEALRFVGEGDALAWDVVDEVVEDGVADVDAVEGGMLAVAGGSVVLPASEAHAGSRASVLDLPAVPVRRHPAVRDYEEWSPGVLGTVSTLNRLPDARAAAEVRAAVVDAITTEGPIHPDRLAKIVAGAYGLGRVGEERKAAIRRLVPAENQPAGDDFYWPAGVEPRTWFEVRRAADGTSRPVDEVSLVEIANALRVAAEETGGASADELTRRALQMFGGRRVTESIGKRLDAGLALALAWGRVRVRGVGTYVSGG</sequence>
<dbReference type="PANTHER" id="PTHR10887">
    <property type="entry name" value="DNA2/NAM7 HELICASE FAMILY"/>
    <property type="match status" value="1"/>
</dbReference>
<dbReference type="PANTHER" id="PTHR10887:SF530">
    <property type="entry name" value="SUPERFAMILY I DNA HELICASES"/>
    <property type="match status" value="1"/>
</dbReference>
<dbReference type="Pfam" id="PF11784">
    <property type="entry name" value="DUF3320"/>
    <property type="match status" value="1"/>
</dbReference>
<dbReference type="InterPro" id="IPR041679">
    <property type="entry name" value="DNA2/NAM7-like_C"/>
</dbReference>
<dbReference type="InterPro" id="IPR021754">
    <property type="entry name" value="DUF3320"/>
</dbReference>
<dbReference type="Pfam" id="PF13195">
    <property type="entry name" value="DUF4011"/>
    <property type="match status" value="1"/>
</dbReference>
<dbReference type="InterPro" id="IPR047187">
    <property type="entry name" value="SF1_C_Upf1"/>
</dbReference>
<feature type="domain" description="DNA2/NAM7 helicase-like C-terminal" evidence="4">
    <location>
        <begin position="1371"/>
        <end position="1571"/>
    </location>
</feature>